<dbReference type="Pfam" id="PF00884">
    <property type="entry name" value="Sulfatase"/>
    <property type="match status" value="1"/>
</dbReference>
<dbReference type="Proteomes" id="UP000619101">
    <property type="component" value="Unassembled WGS sequence"/>
</dbReference>
<protein>
    <submittedName>
        <fullName evidence="3">Sulfatase-like hydrolase/transferase</fullName>
    </submittedName>
</protein>
<dbReference type="RefSeq" id="WP_191698663.1">
    <property type="nucleotide sequence ID" value="NZ_JACSPZ010000001.1"/>
</dbReference>
<feature type="domain" description="Sulfatase N-terminal" evidence="2">
    <location>
        <begin position="283"/>
        <end position="566"/>
    </location>
</feature>
<proteinExistence type="inferred from homology"/>
<name>A0ABR8XUT2_9BACL</name>
<gene>
    <name evidence="3" type="ORF">H9635_03050</name>
</gene>
<dbReference type="Gene3D" id="3.40.720.10">
    <property type="entry name" value="Alkaline Phosphatase, subunit A"/>
    <property type="match status" value="1"/>
</dbReference>
<dbReference type="PANTHER" id="PTHR42693">
    <property type="entry name" value="ARYLSULFATASE FAMILY MEMBER"/>
    <property type="match status" value="1"/>
</dbReference>
<comment type="caution">
    <text evidence="3">The sequence shown here is derived from an EMBL/GenBank/DDBJ whole genome shotgun (WGS) entry which is preliminary data.</text>
</comment>
<keyword evidence="4" id="KW-1185">Reference proteome</keyword>
<dbReference type="PANTHER" id="PTHR42693:SF33">
    <property type="entry name" value="ARYLSULFATASE"/>
    <property type="match status" value="1"/>
</dbReference>
<evidence type="ECO:0000259" key="2">
    <source>
        <dbReference type="Pfam" id="PF00884"/>
    </source>
</evidence>
<organism evidence="3 4">
    <name type="scientific">Solibacillus faecavium</name>
    <dbReference type="NCBI Taxonomy" id="2762221"/>
    <lineage>
        <taxon>Bacteria</taxon>
        <taxon>Bacillati</taxon>
        <taxon>Bacillota</taxon>
        <taxon>Bacilli</taxon>
        <taxon>Bacillales</taxon>
        <taxon>Caryophanaceae</taxon>
        <taxon>Solibacillus</taxon>
    </lineage>
</organism>
<dbReference type="InterPro" id="IPR017850">
    <property type="entry name" value="Alkaline_phosphatase_core_sf"/>
</dbReference>
<dbReference type="EMBL" id="JACSPZ010000001">
    <property type="protein sequence ID" value="MBD8035703.1"/>
    <property type="molecule type" value="Genomic_DNA"/>
</dbReference>
<dbReference type="InterPro" id="IPR050738">
    <property type="entry name" value="Sulfatase"/>
</dbReference>
<dbReference type="InterPro" id="IPR000917">
    <property type="entry name" value="Sulfatase_N"/>
</dbReference>
<evidence type="ECO:0000313" key="3">
    <source>
        <dbReference type="EMBL" id="MBD8035703.1"/>
    </source>
</evidence>
<evidence type="ECO:0000256" key="1">
    <source>
        <dbReference type="ARBA" id="ARBA00008779"/>
    </source>
</evidence>
<dbReference type="SUPFAM" id="SSF53649">
    <property type="entry name" value="Alkaline phosphatase-like"/>
    <property type="match status" value="1"/>
</dbReference>
<accession>A0ABR8XUT2</accession>
<evidence type="ECO:0000313" key="4">
    <source>
        <dbReference type="Proteomes" id="UP000619101"/>
    </source>
</evidence>
<comment type="similarity">
    <text evidence="1">Belongs to the sulfatase family.</text>
</comment>
<reference evidence="3 4" key="1">
    <citation type="submission" date="2020-08" db="EMBL/GenBank/DDBJ databases">
        <title>A Genomic Blueprint of the Chicken Gut Microbiome.</title>
        <authorList>
            <person name="Gilroy R."/>
            <person name="Ravi A."/>
            <person name="Getino M."/>
            <person name="Pursley I."/>
            <person name="Horton D.L."/>
            <person name="Alikhan N.-F."/>
            <person name="Baker D."/>
            <person name="Gharbi K."/>
            <person name="Hall N."/>
            <person name="Watson M."/>
            <person name="Adriaenssens E.M."/>
            <person name="Foster-Nyarko E."/>
            <person name="Jarju S."/>
            <person name="Secka A."/>
            <person name="Antonio M."/>
            <person name="Oren A."/>
            <person name="Chaudhuri R."/>
            <person name="La Ragione R.M."/>
            <person name="Hildebrand F."/>
            <person name="Pallen M.J."/>
        </authorList>
    </citation>
    <scope>NUCLEOTIDE SEQUENCE [LARGE SCALE GENOMIC DNA]</scope>
    <source>
        <strain evidence="3 4">A46</strain>
    </source>
</reference>
<sequence>MKHKIIQIKMLHTKLQDFNHCEDVLGVINKLGSIAKTETYYIAKSTYLFNAERNKEARKIIHEGLLKFSYSYGLHFNAVFNYFKLNDFGKVFEHLGQCYIYATDEGHKELDGILQEILSEINSNNLIPISELEMLVEQLKKVINQTDGRMYPIDRYGDSLIRKVLDKGTKYENLTNLYKTLLINDINSLIRYYVKSERFMGREGLDFNFEFNQKTMIPVSLMSNDTKVTFKWNGEEYKDAKLNLTQYNYLNFDKGKLTITSDKPIFVGKPIKCEDELKPQKLVMHIFIDGLSGTFLEENNPSLLIPNIKKSFVNIYENKNCYAAADWTFPSNAATVTATDFTKHGQYHPTFNHDFSIKRKSLIETIRENGYFTTSIGGDWRGTPIQGYGKSYDRVVFKNSVGGFGVSEIIEEVIDHLEAFEDKNNYIWITIPDLHDVADEIYFSPLSQMKLGFQERISSNMGATSVQTDYSEAKVNRYSKELNRIDLHLGVLFDYLKKKYSEDEMLIIVHSDHGQKYLSNNEKHFLNDYRTKVPFFLMGAGIENKISETLMSNLDIYPTVLKLLNIQNEQLNLDGGILKDFGGEHREFAIAETIHPNQVYQIAFNFEWGTIHFKTKELVDSVGMVEFENYSFDINSKKEISDELKNDSMETVMSWIENNRLHLQK</sequence>